<dbReference type="AlphaFoldDB" id="A0A9X1T5R0"/>
<dbReference type="RefSeq" id="WP_233719638.1">
    <property type="nucleotide sequence ID" value="NZ_JAJUWU010000009.1"/>
</dbReference>
<sequence length="141" mass="15890">MPYPVWPAELPQYPSENGYQRGARDGRSFTKPQNGPPKIRRRTSAAVKPVSVTFRMDTNQLARFERFFEEDTGGGLMFVMPDAAFHGQPLLTEAGQPLLTETGKPILISAWWLVVFDEEAPLVTDAGWPFYDVSFSVLVWP</sequence>
<feature type="region of interest" description="Disordered" evidence="1">
    <location>
        <begin position="14"/>
        <end position="42"/>
    </location>
</feature>
<proteinExistence type="predicted"/>
<keyword evidence="3" id="KW-1185">Reference proteome</keyword>
<evidence type="ECO:0000313" key="3">
    <source>
        <dbReference type="Proteomes" id="UP001139035"/>
    </source>
</evidence>
<name>A0A9X1T5R0_9HYPH</name>
<dbReference type="Proteomes" id="UP001139035">
    <property type="component" value="Unassembled WGS sequence"/>
</dbReference>
<evidence type="ECO:0000313" key="2">
    <source>
        <dbReference type="EMBL" id="MCE7028480.1"/>
    </source>
</evidence>
<protein>
    <submittedName>
        <fullName evidence="2">Uncharacterized protein</fullName>
    </submittedName>
</protein>
<accession>A0A9X1T5R0</accession>
<reference evidence="2" key="1">
    <citation type="submission" date="2022-01" db="EMBL/GenBank/DDBJ databases">
        <title>Jiella avicenniae sp. nov., a novel endophytic bacterium isolated from bark of Avicennia marina.</title>
        <authorList>
            <person name="Tuo L."/>
        </authorList>
    </citation>
    <scope>NUCLEOTIDE SEQUENCE</scope>
    <source>
        <strain evidence="2">CBK1P-4</strain>
    </source>
</reference>
<dbReference type="EMBL" id="JAJUWU010000009">
    <property type="protein sequence ID" value="MCE7028480.1"/>
    <property type="molecule type" value="Genomic_DNA"/>
</dbReference>
<comment type="caution">
    <text evidence="2">The sequence shown here is derived from an EMBL/GenBank/DDBJ whole genome shotgun (WGS) entry which is preliminary data.</text>
</comment>
<organism evidence="2 3">
    <name type="scientific">Jiella avicenniae</name>
    <dbReference type="NCBI Taxonomy" id="2907202"/>
    <lineage>
        <taxon>Bacteria</taxon>
        <taxon>Pseudomonadati</taxon>
        <taxon>Pseudomonadota</taxon>
        <taxon>Alphaproteobacteria</taxon>
        <taxon>Hyphomicrobiales</taxon>
        <taxon>Aurantimonadaceae</taxon>
        <taxon>Jiella</taxon>
    </lineage>
</organism>
<gene>
    <name evidence="2" type="ORF">LZD57_10810</name>
</gene>
<evidence type="ECO:0000256" key="1">
    <source>
        <dbReference type="SAM" id="MobiDB-lite"/>
    </source>
</evidence>